<dbReference type="PATRIC" id="fig|1122148.6.peg.703"/>
<dbReference type="HAMAP" id="MF_00023">
    <property type="entry name" value="SmpB"/>
    <property type="match status" value="1"/>
</dbReference>
<keyword evidence="2 3" id="KW-0694">RNA-binding</keyword>
<reference evidence="4 5" key="1">
    <citation type="journal article" date="2015" name="Genome Announc.">
        <title>Expanding the biotechnology potential of lactobacilli through comparative genomics of 213 strains and associated genera.</title>
        <authorList>
            <person name="Sun Z."/>
            <person name="Harris H.M."/>
            <person name="McCann A."/>
            <person name="Guo C."/>
            <person name="Argimon S."/>
            <person name="Zhang W."/>
            <person name="Yang X."/>
            <person name="Jeffery I.B."/>
            <person name="Cooney J.C."/>
            <person name="Kagawa T.F."/>
            <person name="Liu W."/>
            <person name="Song Y."/>
            <person name="Salvetti E."/>
            <person name="Wrobel A."/>
            <person name="Rasinkangas P."/>
            <person name="Parkhill J."/>
            <person name="Rea M.C."/>
            <person name="O'Sullivan O."/>
            <person name="Ritari J."/>
            <person name="Douillard F.P."/>
            <person name="Paul Ross R."/>
            <person name="Yang R."/>
            <person name="Briner A.E."/>
            <person name="Felis G.E."/>
            <person name="de Vos W.M."/>
            <person name="Barrangou R."/>
            <person name="Klaenhammer T.R."/>
            <person name="Caufield P.W."/>
            <person name="Cui Y."/>
            <person name="Zhang H."/>
            <person name="O'Toole P.W."/>
        </authorList>
    </citation>
    <scope>NUCLEOTIDE SEQUENCE [LARGE SCALE GENOMIC DNA]</scope>
    <source>
        <strain evidence="4 5">DSM 20690</strain>
    </source>
</reference>
<dbReference type="AlphaFoldDB" id="A0A0R2JQA4"/>
<dbReference type="GO" id="GO:0005829">
    <property type="term" value="C:cytosol"/>
    <property type="evidence" value="ECO:0007669"/>
    <property type="project" value="TreeGrafter"/>
</dbReference>
<dbReference type="InterPro" id="IPR020081">
    <property type="entry name" value="SsrA-bd_prot_CS"/>
</dbReference>
<evidence type="ECO:0000256" key="1">
    <source>
        <dbReference type="ARBA" id="ARBA00022490"/>
    </source>
</evidence>
<evidence type="ECO:0000313" key="5">
    <source>
        <dbReference type="Proteomes" id="UP000051565"/>
    </source>
</evidence>
<name>A0A0R2JQA4_9LACO</name>
<keyword evidence="5" id="KW-1185">Reference proteome</keyword>
<dbReference type="Gene3D" id="2.40.280.10">
    <property type="match status" value="1"/>
</dbReference>
<dbReference type="Proteomes" id="UP000051565">
    <property type="component" value="Unassembled WGS sequence"/>
</dbReference>
<accession>A0A0R2JQA4</accession>
<dbReference type="GO" id="GO:0070930">
    <property type="term" value="P:trans-translation-dependent protein tagging"/>
    <property type="evidence" value="ECO:0007669"/>
    <property type="project" value="TreeGrafter"/>
</dbReference>
<dbReference type="NCBIfam" id="TIGR00086">
    <property type="entry name" value="smpB"/>
    <property type="match status" value="1"/>
</dbReference>
<dbReference type="STRING" id="53444.AYR59_06905"/>
<comment type="similarity">
    <text evidence="3">Belongs to the SmpB family.</text>
</comment>
<evidence type="ECO:0000256" key="3">
    <source>
        <dbReference type="HAMAP-Rule" id="MF_00023"/>
    </source>
</evidence>
<sequence>MKMAKKKRKPNDNNVMATNRKARHDYFIEQTYEAGISLTGTEIKSVRERRLNLKDGFVSIRNGEAYLMNVHINEYSEGNQFNHDPLRNRKLLLQKKEIKHLADAVQTKGITVVPLKVYIKHNFAKVLIGVAKGKHEYDKRETIKQRDQKRQIDRVMKHY</sequence>
<dbReference type="GO" id="GO:0003723">
    <property type="term" value="F:RNA binding"/>
    <property type="evidence" value="ECO:0007669"/>
    <property type="project" value="UniProtKB-UniRule"/>
</dbReference>
<dbReference type="Pfam" id="PF01668">
    <property type="entry name" value="SmpB"/>
    <property type="match status" value="1"/>
</dbReference>
<evidence type="ECO:0000313" key="4">
    <source>
        <dbReference type="EMBL" id="KRN79272.1"/>
    </source>
</evidence>
<dbReference type="InterPro" id="IPR023620">
    <property type="entry name" value="SmpB"/>
</dbReference>
<dbReference type="CDD" id="cd09294">
    <property type="entry name" value="SmpB"/>
    <property type="match status" value="1"/>
</dbReference>
<protein>
    <recommendedName>
        <fullName evidence="3">SsrA-binding protein</fullName>
    </recommendedName>
    <alternativeName>
        <fullName evidence="3">Small protein B</fullName>
    </alternativeName>
</protein>
<dbReference type="GO" id="GO:0070929">
    <property type="term" value="P:trans-translation"/>
    <property type="evidence" value="ECO:0007669"/>
    <property type="project" value="UniProtKB-UniRule"/>
</dbReference>
<dbReference type="PANTHER" id="PTHR30308">
    <property type="entry name" value="TMRNA-BINDING COMPONENT OF TRANS-TRANSLATION TAGGING COMPLEX"/>
    <property type="match status" value="1"/>
</dbReference>
<dbReference type="PROSITE" id="PS01317">
    <property type="entry name" value="SSRP"/>
    <property type="match status" value="1"/>
</dbReference>
<dbReference type="InterPro" id="IPR000037">
    <property type="entry name" value="SsrA-bd_prot"/>
</dbReference>
<comment type="function">
    <text evidence="3">Required for rescue of stalled ribosomes mediated by trans-translation. Binds to transfer-messenger RNA (tmRNA), required for stable association of tmRNA with ribosomes. tmRNA and SmpB together mimic tRNA shape, replacing the anticodon stem-loop with SmpB. tmRNA is encoded by the ssrA gene; the 2 termini fold to resemble tRNA(Ala) and it encodes a 'tag peptide', a short internal open reading frame. During trans-translation Ala-aminoacylated tmRNA acts like a tRNA, entering the A-site of stalled ribosomes, displacing the stalled mRNA. The ribosome then switches to translate the ORF on the tmRNA; the nascent peptide is terminated with the 'tag peptide' encoded by the tmRNA and targeted for degradation. The ribosome is freed to recommence translation, which seems to be the essential function of trans-translation.</text>
</comment>
<proteinExistence type="inferred from homology"/>
<dbReference type="NCBIfam" id="NF003843">
    <property type="entry name" value="PRK05422.1"/>
    <property type="match status" value="1"/>
</dbReference>
<evidence type="ECO:0000256" key="2">
    <source>
        <dbReference type="ARBA" id="ARBA00022884"/>
    </source>
</evidence>
<comment type="caution">
    <text evidence="4">The sequence shown here is derived from an EMBL/GenBank/DDBJ whole genome shotgun (WGS) entry which is preliminary data.</text>
</comment>
<dbReference type="PANTHER" id="PTHR30308:SF2">
    <property type="entry name" value="SSRA-BINDING PROTEIN"/>
    <property type="match status" value="1"/>
</dbReference>
<comment type="subcellular location">
    <subcellularLocation>
        <location evidence="3">Cytoplasm</location>
    </subcellularLocation>
    <text evidence="3">The tmRNA-SmpB complex associates with stalled 70S ribosomes.</text>
</comment>
<dbReference type="EMBL" id="JQBT01000032">
    <property type="protein sequence ID" value="KRN79272.1"/>
    <property type="molecule type" value="Genomic_DNA"/>
</dbReference>
<keyword evidence="1 3" id="KW-0963">Cytoplasm</keyword>
<dbReference type="SUPFAM" id="SSF74982">
    <property type="entry name" value="Small protein B (SmpB)"/>
    <property type="match status" value="1"/>
</dbReference>
<organism evidence="4 5">
    <name type="scientific">Fructilactobacillus lindneri DSM 20690 = JCM 11027</name>
    <dbReference type="NCBI Taxonomy" id="1122148"/>
    <lineage>
        <taxon>Bacteria</taxon>
        <taxon>Bacillati</taxon>
        <taxon>Bacillota</taxon>
        <taxon>Bacilli</taxon>
        <taxon>Lactobacillales</taxon>
        <taxon>Lactobacillaceae</taxon>
        <taxon>Fructilactobacillus</taxon>
    </lineage>
</organism>
<gene>
    <name evidence="3" type="primary">smpB</name>
    <name evidence="4" type="ORF">IV52_GL000681</name>
</gene>